<keyword evidence="7" id="KW-1185">Reference proteome</keyword>
<dbReference type="EMBL" id="QHHQ01000008">
    <property type="protein sequence ID" value="RAH97859.1"/>
    <property type="molecule type" value="Genomic_DNA"/>
</dbReference>
<dbReference type="Proteomes" id="UP000249590">
    <property type="component" value="Unassembled WGS sequence"/>
</dbReference>
<evidence type="ECO:0000256" key="4">
    <source>
        <dbReference type="PROSITE-ProRule" id="PRU00473"/>
    </source>
</evidence>
<sequence length="272" mass="30247">MAMDEVDMVIHEMPSMSAAEMESVLTPGTSVDYGRTEYLRNIYRTPTMMRPDIAEEMHHDPRSPRVARTFILNTNHSQVIPLPFETGEYALTPEAMIELDVLADALAAPGVEGERYLIGGHTDTTGEADYNHWLSEKRAHAVRAFLIMEHNIAPERLVAVGFGEDYPLNAVDGTDPVNRRIEVTLIEDPSARSMAPLAEVPIAPGYGLDDFAYTASIAPLYDMHPQPMMPMGYNPVCATARGYYDSRPPRHNLDDFGGYRTPVACDPREGHQ</sequence>
<dbReference type="Gene3D" id="3.30.1330.60">
    <property type="entry name" value="OmpA-like domain"/>
    <property type="match status" value="1"/>
</dbReference>
<dbReference type="PROSITE" id="PS51123">
    <property type="entry name" value="OMPA_2"/>
    <property type="match status" value="1"/>
</dbReference>
<keyword evidence="3" id="KW-0998">Cell outer membrane</keyword>
<dbReference type="PANTHER" id="PTHR30329">
    <property type="entry name" value="STATOR ELEMENT OF FLAGELLAR MOTOR COMPLEX"/>
    <property type="match status" value="1"/>
</dbReference>
<organism evidence="6 7">
    <name type="scientific">Acuticoccus sediminis</name>
    <dbReference type="NCBI Taxonomy" id="2184697"/>
    <lineage>
        <taxon>Bacteria</taxon>
        <taxon>Pseudomonadati</taxon>
        <taxon>Pseudomonadota</taxon>
        <taxon>Alphaproteobacteria</taxon>
        <taxon>Hyphomicrobiales</taxon>
        <taxon>Amorphaceae</taxon>
        <taxon>Acuticoccus</taxon>
    </lineage>
</organism>
<dbReference type="GO" id="GO:0009279">
    <property type="term" value="C:cell outer membrane"/>
    <property type="evidence" value="ECO:0007669"/>
    <property type="project" value="UniProtKB-SubCell"/>
</dbReference>
<evidence type="ECO:0000256" key="2">
    <source>
        <dbReference type="ARBA" id="ARBA00023136"/>
    </source>
</evidence>
<comment type="subcellular location">
    <subcellularLocation>
        <location evidence="1">Cell outer membrane</location>
    </subcellularLocation>
</comment>
<comment type="caution">
    <text evidence="6">The sequence shown here is derived from an EMBL/GenBank/DDBJ whole genome shotgun (WGS) entry which is preliminary data.</text>
</comment>
<dbReference type="SUPFAM" id="SSF103088">
    <property type="entry name" value="OmpA-like"/>
    <property type="match status" value="1"/>
</dbReference>
<feature type="domain" description="OmpA-like" evidence="5">
    <location>
        <begin position="76"/>
        <end position="189"/>
    </location>
</feature>
<evidence type="ECO:0000256" key="1">
    <source>
        <dbReference type="ARBA" id="ARBA00004442"/>
    </source>
</evidence>
<protein>
    <recommendedName>
        <fullName evidence="5">OmpA-like domain-containing protein</fullName>
    </recommendedName>
</protein>
<dbReference type="InterPro" id="IPR006664">
    <property type="entry name" value="OMP_bac"/>
</dbReference>
<dbReference type="CDD" id="cd07185">
    <property type="entry name" value="OmpA_C-like"/>
    <property type="match status" value="1"/>
</dbReference>
<gene>
    <name evidence="6" type="ORF">DLJ53_28170</name>
</gene>
<dbReference type="InterPro" id="IPR006665">
    <property type="entry name" value="OmpA-like"/>
</dbReference>
<dbReference type="PANTHER" id="PTHR30329:SF21">
    <property type="entry name" value="LIPOPROTEIN YIAD-RELATED"/>
    <property type="match status" value="1"/>
</dbReference>
<evidence type="ECO:0000313" key="6">
    <source>
        <dbReference type="EMBL" id="RAH97859.1"/>
    </source>
</evidence>
<dbReference type="InterPro" id="IPR050330">
    <property type="entry name" value="Bact_OuterMem_StrucFunc"/>
</dbReference>
<dbReference type="Pfam" id="PF00691">
    <property type="entry name" value="OmpA"/>
    <property type="match status" value="1"/>
</dbReference>
<dbReference type="InterPro" id="IPR036737">
    <property type="entry name" value="OmpA-like_sf"/>
</dbReference>
<evidence type="ECO:0000259" key="5">
    <source>
        <dbReference type="PROSITE" id="PS51123"/>
    </source>
</evidence>
<name>A0A8B2NG60_9HYPH</name>
<evidence type="ECO:0000256" key="3">
    <source>
        <dbReference type="ARBA" id="ARBA00023237"/>
    </source>
</evidence>
<accession>A0A8B2NG60</accession>
<keyword evidence="2 4" id="KW-0472">Membrane</keyword>
<dbReference type="AlphaFoldDB" id="A0A8B2NG60"/>
<proteinExistence type="predicted"/>
<dbReference type="PRINTS" id="PR01021">
    <property type="entry name" value="OMPADOMAIN"/>
</dbReference>
<evidence type="ECO:0000313" key="7">
    <source>
        <dbReference type="Proteomes" id="UP000249590"/>
    </source>
</evidence>
<reference evidence="6 7" key="1">
    <citation type="submission" date="2018-05" db="EMBL/GenBank/DDBJ databases">
        <title>Acuticoccus sediminis sp. nov., isolated from deep-sea sediment of Indian Ocean.</title>
        <authorList>
            <person name="Liu X."/>
            <person name="Lai Q."/>
            <person name="Du Y."/>
            <person name="Sun F."/>
            <person name="Zhang X."/>
            <person name="Wang S."/>
            <person name="Shao Z."/>
        </authorList>
    </citation>
    <scope>NUCLEOTIDE SEQUENCE [LARGE SCALE GENOMIC DNA]</scope>
    <source>
        <strain evidence="6 7">PTG4-2</strain>
    </source>
</reference>